<reference evidence="1 2" key="1">
    <citation type="journal article" date="2005" name="Nucleic Acids Res.">
        <title>Genomic blueprint of Hahella chejuensis, a marine microbe producing an algicidal agent.</title>
        <authorList>
            <person name="Jeong H."/>
            <person name="Yim J.H."/>
            <person name="Lee C."/>
            <person name="Choi S.-H."/>
            <person name="Park Y.K."/>
            <person name="Yoon S.H."/>
            <person name="Hur C.-G."/>
            <person name="Kang H.-Y."/>
            <person name="Kim D."/>
            <person name="Lee H.H."/>
            <person name="Park K.H."/>
            <person name="Park S.-H."/>
            <person name="Park H.-S."/>
            <person name="Lee H.K."/>
            <person name="Oh T.K."/>
            <person name="Kim J.F."/>
        </authorList>
    </citation>
    <scope>NUCLEOTIDE SEQUENCE [LARGE SCALE GENOMIC DNA]</scope>
    <source>
        <strain evidence="1 2">KCTC 2396</strain>
    </source>
</reference>
<evidence type="ECO:0000313" key="2">
    <source>
        <dbReference type="Proteomes" id="UP000000238"/>
    </source>
</evidence>
<evidence type="ECO:0000313" key="1">
    <source>
        <dbReference type="EMBL" id="ABC30277.1"/>
    </source>
</evidence>
<keyword evidence="2" id="KW-1185">Reference proteome</keyword>
<dbReference type="EMBL" id="CP000155">
    <property type="protein sequence ID" value="ABC30277.1"/>
    <property type="molecule type" value="Genomic_DNA"/>
</dbReference>
<dbReference type="STRING" id="349521.HCH_03534"/>
<proteinExistence type="predicted"/>
<dbReference type="AlphaFoldDB" id="Q2SGE7"/>
<organism evidence="1 2">
    <name type="scientific">Hahella chejuensis (strain KCTC 2396)</name>
    <dbReference type="NCBI Taxonomy" id="349521"/>
    <lineage>
        <taxon>Bacteria</taxon>
        <taxon>Pseudomonadati</taxon>
        <taxon>Pseudomonadota</taxon>
        <taxon>Gammaproteobacteria</taxon>
        <taxon>Oceanospirillales</taxon>
        <taxon>Hahellaceae</taxon>
        <taxon>Hahella</taxon>
    </lineage>
</organism>
<dbReference type="Proteomes" id="UP000000238">
    <property type="component" value="Chromosome"/>
</dbReference>
<sequence>MKYYKSYTESHDGEEGFYYCEVKNGLITRQINAFNNVLYWATPSDEYDEEYFFTDQPEFSLSKNDLEISSDEFLDLWKVATTQKPD</sequence>
<dbReference type="HOGENOM" id="CLU_2493568_0_0_6"/>
<accession>Q2SGE7</accession>
<protein>
    <submittedName>
        <fullName evidence="1">Uncharacterized protein</fullName>
    </submittedName>
</protein>
<name>Q2SGE7_HAHCH</name>
<dbReference type="KEGG" id="hch:HCH_03534"/>
<gene>
    <name evidence="1" type="ordered locus">HCH_03534</name>
</gene>